<dbReference type="InterPro" id="IPR002822">
    <property type="entry name" value="Ni_insertion"/>
</dbReference>
<gene>
    <name evidence="2" type="primary">larC</name>
    <name evidence="2" type="ORF">VF724_01585</name>
</gene>
<dbReference type="RefSeq" id="WP_371752450.1">
    <property type="nucleotide sequence ID" value="NZ_JAYJLD010000001.1"/>
</dbReference>
<reference evidence="2" key="1">
    <citation type="submission" date="2023-12" db="EMBL/GenBank/DDBJ databases">
        <title>Fervidustalea candida gen. nov., sp. nov., a novel member of the family Paenibacillaceae isolated from a geothermal area.</title>
        <authorList>
            <person name="Li W.-J."/>
            <person name="Jiao J.-Y."/>
            <person name="Chen Y."/>
        </authorList>
    </citation>
    <scope>NUCLEOTIDE SEQUENCE</scope>
    <source>
        <strain evidence="2">SYSU GA230002</strain>
    </source>
</reference>
<evidence type="ECO:0000313" key="3">
    <source>
        <dbReference type="Proteomes" id="UP001310386"/>
    </source>
</evidence>
<dbReference type="Pfam" id="PF01969">
    <property type="entry name" value="Ni_insertion"/>
    <property type="match status" value="1"/>
</dbReference>
<keyword evidence="3" id="KW-1185">Reference proteome</keyword>
<accession>A0ABU5ZF83</accession>
<name>A0ABU5ZF83_9BACL</name>
<dbReference type="Gene3D" id="3.30.70.1380">
    <property type="entry name" value="Transcriptional regulatory protein pf0864 domain like"/>
    <property type="match status" value="1"/>
</dbReference>
<dbReference type="Gene3D" id="3.10.20.300">
    <property type="entry name" value="mk0293 like domain"/>
    <property type="match status" value="1"/>
</dbReference>
<organism evidence="2 3">
    <name type="scientific">Ferviditalea candida</name>
    <dbReference type="NCBI Taxonomy" id="3108399"/>
    <lineage>
        <taxon>Bacteria</taxon>
        <taxon>Bacillati</taxon>
        <taxon>Bacillota</taxon>
        <taxon>Bacilli</taxon>
        <taxon>Bacillales</taxon>
        <taxon>Paenibacillaceae</taxon>
        <taxon>Ferviditalea</taxon>
    </lineage>
</organism>
<dbReference type="EC" id="4.99.1.12" evidence="2"/>
<sequence length="173" mass="19735">MKFEHSLEHEDSQMMIVQANIDDMNPEFSPHISDLLFAAGVNDVYWIPIIMKRGRLGIQLNVLTGAELLPEVERIIFEETTTLGLRYWPATVHRLGREFVQVQTTWGAVRVKAGFYQGKLVQFAPEFNECESIARAHGVPLKKVYDEVRNLFIQEHEDSGQIGSQAHKSKQSP</sequence>
<evidence type="ECO:0000313" key="2">
    <source>
        <dbReference type="EMBL" id="MEB3100351.1"/>
    </source>
</evidence>
<dbReference type="PANTHER" id="PTHR36566">
    <property type="entry name" value="NICKEL INSERTION PROTEIN-RELATED"/>
    <property type="match status" value="1"/>
</dbReference>
<comment type="caution">
    <text evidence="2">The sequence shown here is derived from an EMBL/GenBank/DDBJ whole genome shotgun (WGS) entry which is preliminary data.</text>
</comment>
<protein>
    <submittedName>
        <fullName evidence="2">Nickel insertion protein</fullName>
        <ecNumber evidence="2">4.99.1.12</ecNumber>
    </submittedName>
</protein>
<evidence type="ECO:0000256" key="1">
    <source>
        <dbReference type="ARBA" id="ARBA00022596"/>
    </source>
</evidence>
<proteinExistence type="predicted"/>
<dbReference type="PANTHER" id="PTHR36566:SF1">
    <property type="entry name" value="PYRIDINIUM-3,5-BISTHIOCARBOXYLIC ACID MONONUCLEOTIDE NICKEL INSERTION PROTEIN"/>
    <property type="match status" value="1"/>
</dbReference>
<dbReference type="Proteomes" id="UP001310386">
    <property type="component" value="Unassembled WGS sequence"/>
</dbReference>
<dbReference type="EMBL" id="JAYJLD010000001">
    <property type="protein sequence ID" value="MEB3100351.1"/>
    <property type="molecule type" value="Genomic_DNA"/>
</dbReference>
<keyword evidence="2" id="KW-0456">Lyase</keyword>
<keyword evidence="1" id="KW-0533">Nickel</keyword>
<dbReference type="GO" id="GO:0016829">
    <property type="term" value="F:lyase activity"/>
    <property type="evidence" value="ECO:0007669"/>
    <property type="project" value="UniProtKB-KW"/>
</dbReference>